<sequence>MKDCILITGGAGFIGSALSHLLRAEDQRPIVAIDNLHPQVHPKRLRPADLHRDVELVVADVCEPDTWEAFMAHWRPSLVVHLAAETGTGQSLSEASRHTHVNVTGTARMLDAFAAVGHVPDRIVLTSSRAVYGEGLWEKATGERFQPGQRSKRMLDDAQWDFPGATAIPFRADVTPANPTSVYGATKLAQEHIISAWALSFGTDVAILRLQNVYGAGQSLHNPYTGIVSLFSRLAKAKQSIPLYEDGLMRRDFVYISDVARAVLAATKEAAAVGRVYDIGYGLPSTIKDLADEVARHYGAPAPHVCGKYRNGDVRHAGCDVSRSLELGWSPEVTMSQGVAHLCDWIDVRLSGEGG</sequence>
<dbReference type="EMBL" id="JAVIAC010000005">
    <property type="protein sequence ID" value="MDQ7952443.1"/>
    <property type="molecule type" value="Genomic_DNA"/>
</dbReference>
<gene>
    <name evidence="4" type="ORF">Q0031_11675</name>
</gene>
<dbReference type="InterPro" id="IPR001509">
    <property type="entry name" value="Epimerase_deHydtase"/>
</dbReference>
<dbReference type="InterPro" id="IPR036291">
    <property type="entry name" value="NAD(P)-bd_dom_sf"/>
</dbReference>
<evidence type="ECO:0000256" key="1">
    <source>
        <dbReference type="ARBA" id="ARBA00005125"/>
    </source>
</evidence>
<protein>
    <submittedName>
        <fullName evidence="4">NAD(P)-dependent oxidoreductase</fullName>
    </submittedName>
</protein>
<dbReference type="Pfam" id="PF01370">
    <property type="entry name" value="Epimerase"/>
    <property type="match status" value="1"/>
</dbReference>
<dbReference type="RefSeq" id="WP_100447605.1">
    <property type="nucleotide sequence ID" value="NZ_JAUZEA010000005.1"/>
</dbReference>
<name>A0AAP5C442_9GAMM</name>
<evidence type="ECO:0000259" key="3">
    <source>
        <dbReference type="Pfam" id="PF01370"/>
    </source>
</evidence>
<reference evidence="4" key="1">
    <citation type="submission" date="2023-07" db="EMBL/GenBank/DDBJ databases">
        <authorList>
            <person name="Shahid S."/>
            <person name="Akbar M.Y."/>
            <person name="Ajmal W."/>
            <person name="Ansari A."/>
            <person name="Ghazanfar S."/>
        </authorList>
    </citation>
    <scope>NUCLEOTIDE SEQUENCE</scope>
    <source>
        <strain evidence="4">NIGAB</strain>
    </source>
</reference>
<dbReference type="Gene3D" id="3.40.50.720">
    <property type="entry name" value="NAD(P)-binding Rossmann-like Domain"/>
    <property type="match status" value="1"/>
</dbReference>
<comment type="caution">
    <text evidence="4">The sequence shown here is derived from an EMBL/GenBank/DDBJ whole genome shotgun (WGS) entry which is preliminary data.</text>
</comment>
<evidence type="ECO:0000313" key="5">
    <source>
        <dbReference type="Proteomes" id="UP001240529"/>
    </source>
</evidence>
<dbReference type="Proteomes" id="UP001240529">
    <property type="component" value="Unassembled WGS sequence"/>
</dbReference>
<accession>A0AAP5C442</accession>
<comment type="similarity">
    <text evidence="2">Belongs to the NAD(P)-dependent epimerase/dehydratase family.</text>
</comment>
<evidence type="ECO:0000313" key="4">
    <source>
        <dbReference type="EMBL" id="MDQ7952443.1"/>
    </source>
</evidence>
<comment type="pathway">
    <text evidence="1">Bacterial outer membrane biogenesis; LPS O-antigen biosynthesis.</text>
</comment>
<dbReference type="AlphaFoldDB" id="A0AAP5C442"/>
<feature type="domain" description="NAD-dependent epimerase/dehydratase" evidence="3">
    <location>
        <begin position="5"/>
        <end position="280"/>
    </location>
</feature>
<organism evidence="4 5">
    <name type="scientific">Stenotrophomonas geniculata</name>
    <dbReference type="NCBI Taxonomy" id="86188"/>
    <lineage>
        <taxon>Bacteria</taxon>
        <taxon>Pseudomonadati</taxon>
        <taxon>Pseudomonadota</taxon>
        <taxon>Gammaproteobacteria</taxon>
        <taxon>Lysobacterales</taxon>
        <taxon>Lysobacteraceae</taxon>
        <taxon>Stenotrophomonas</taxon>
    </lineage>
</organism>
<proteinExistence type="inferred from homology"/>
<dbReference type="SUPFAM" id="SSF51735">
    <property type="entry name" value="NAD(P)-binding Rossmann-fold domains"/>
    <property type="match status" value="1"/>
</dbReference>
<evidence type="ECO:0000256" key="2">
    <source>
        <dbReference type="ARBA" id="ARBA00007637"/>
    </source>
</evidence>
<dbReference type="PANTHER" id="PTHR43000">
    <property type="entry name" value="DTDP-D-GLUCOSE 4,6-DEHYDRATASE-RELATED"/>
    <property type="match status" value="1"/>
</dbReference>